<organism evidence="2 3">
    <name type="scientific">Candidatus Aquirickettsiella gammari</name>
    <dbReference type="NCBI Taxonomy" id="2016198"/>
    <lineage>
        <taxon>Bacteria</taxon>
        <taxon>Pseudomonadati</taxon>
        <taxon>Pseudomonadota</taxon>
        <taxon>Gammaproteobacteria</taxon>
        <taxon>Legionellales</taxon>
        <taxon>Coxiellaceae</taxon>
        <taxon>Candidatus Aquirickettsiella</taxon>
    </lineage>
</organism>
<reference evidence="2 3" key="1">
    <citation type="journal article" date="2017" name="Int. J. Syst. Evol. Microbiol.">
        <title>Aquarickettsiella crustaci n. gen. n. sp. (Gammaproteobacteria: Legionellales: Coxiellaceae); a bacterial pathogen of the freshwater crustacean: Gammarus fossarum (Malacostraca: Amphipoda).</title>
        <authorList>
            <person name="Bojko J."/>
            <person name="Dunn A.M."/>
            <person name="Stebbing P.D."/>
            <person name="Van Aerle R."/>
            <person name="Bacela-Spychalska K."/>
            <person name="Bean T.P."/>
            <person name="Stentiford G.D."/>
        </authorList>
    </citation>
    <scope>NUCLEOTIDE SEQUENCE [LARGE SCALE GENOMIC DNA]</scope>
    <source>
        <strain evidence="2">RA15029</strain>
    </source>
</reference>
<evidence type="ECO:0000313" key="3">
    <source>
        <dbReference type="Proteomes" id="UP000226429"/>
    </source>
</evidence>
<evidence type="ECO:0000259" key="1">
    <source>
        <dbReference type="Pfam" id="PF02464"/>
    </source>
</evidence>
<evidence type="ECO:0000313" key="2">
    <source>
        <dbReference type="EMBL" id="RDH40325.1"/>
    </source>
</evidence>
<proteinExistence type="predicted"/>
<dbReference type="NCBIfam" id="TIGR00199">
    <property type="entry name" value="PncC_domain"/>
    <property type="match status" value="1"/>
</dbReference>
<dbReference type="InterPro" id="IPR036653">
    <property type="entry name" value="CinA-like_C"/>
</dbReference>
<dbReference type="AlphaFoldDB" id="A0A370CHQ4"/>
<accession>A0A370CHQ4</accession>
<name>A0A370CHQ4_9COXI</name>
<dbReference type="Pfam" id="PF02464">
    <property type="entry name" value="CinA"/>
    <property type="match status" value="1"/>
</dbReference>
<sequence length="164" mass="17598">MPQLSQVHRFAKAIGDKLKQQHLQLVTAESCTGGQLAQTITSVSGASVWFERGFVTYSNLSKQQILGVDKALLNQYGPVSEKTALAMAKGALKQSPASISIAITGIAGPGGGSQETPVGTIWTAWARKKSFCQALCQHYSGDRLIIRYAAVEFALKTLLSLMEK</sequence>
<keyword evidence="3" id="KW-1185">Reference proteome</keyword>
<reference evidence="2 3" key="2">
    <citation type="journal article" date="2018" name="J. Invertebr. Pathol.">
        <title>'Candidatus Aquirickettsiella gammari' (Gammaproteobacteria: Legionellales: Coxiellaceae): A bacterial pathogen of the freshwater crustacean Gammarus fossarum (Malacostraca: Amphipoda).</title>
        <authorList>
            <person name="Bojko J."/>
            <person name="Dunn A.M."/>
            <person name="Stebbing P.D."/>
            <person name="van Aerle R."/>
            <person name="Bacela-Spychalska K."/>
            <person name="Bean T.P."/>
            <person name="Urrutia A."/>
            <person name="Stentiford G.D."/>
        </authorList>
    </citation>
    <scope>NUCLEOTIDE SEQUENCE [LARGE SCALE GENOMIC DNA]</scope>
    <source>
        <strain evidence="2">RA15029</strain>
    </source>
</reference>
<dbReference type="Gene3D" id="3.90.950.20">
    <property type="entry name" value="CinA-like"/>
    <property type="match status" value="1"/>
</dbReference>
<dbReference type="InterPro" id="IPR008136">
    <property type="entry name" value="CinA_C"/>
</dbReference>
<comment type="caution">
    <text evidence="2">The sequence shown here is derived from an EMBL/GenBank/DDBJ whole genome shotgun (WGS) entry which is preliminary data.</text>
</comment>
<protein>
    <submittedName>
        <fullName evidence="2">CinA family protein</fullName>
    </submittedName>
</protein>
<dbReference type="EMBL" id="NMOS02000010">
    <property type="protein sequence ID" value="RDH40325.1"/>
    <property type="molecule type" value="Genomic_DNA"/>
</dbReference>
<dbReference type="SUPFAM" id="SSF142433">
    <property type="entry name" value="CinA-like"/>
    <property type="match status" value="1"/>
</dbReference>
<gene>
    <name evidence="2" type="ORF">CFE62_004265</name>
</gene>
<feature type="domain" description="CinA C-terminal" evidence="1">
    <location>
        <begin position="10"/>
        <end position="161"/>
    </location>
</feature>
<dbReference type="Proteomes" id="UP000226429">
    <property type="component" value="Unassembled WGS sequence"/>
</dbReference>